<dbReference type="Pfam" id="PF12864">
    <property type="entry name" value="DUF3822"/>
    <property type="match status" value="1"/>
</dbReference>
<organism evidence="1 2">
    <name type="scientific">Mucilaginibacter boryungensis</name>
    <dbReference type="NCBI Taxonomy" id="768480"/>
    <lineage>
        <taxon>Bacteria</taxon>
        <taxon>Pseudomonadati</taxon>
        <taxon>Bacteroidota</taxon>
        <taxon>Sphingobacteriia</taxon>
        <taxon>Sphingobacteriales</taxon>
        <taxon>Sphingobacteriaceae</taxon>
        <taxon>Mucilaginibacter</taxon>
    </lineage>
</organism>
<gene>
    <name evidence="1" type="ORF">IRJ18_06930</name>
</gene>
<dbReference type="EMBL" id="JADFFM010000001">
    <property type="protein sequence ID" value="MBE9666090.1"/>
    <property type="molecule type" value="Genomic_DNA"/>
</dbReference>
<dbReference type="CDD" id="cd24013">
    <property type="entry name" value="ASKHA_ATPase_BT3980-like"/>
    <property type="match status" value="1"/>
</dbReference>
<proteinExistence type="predicted"/>
<dbReference type="RefSeq" id="WP_194105461.1">
    <property type="nucleotide sequence ID" value="NZ_JADFFM010000001.1"/>
</dbReference>
<evidence type="ECO:0000313" key="2">
    <source>
        <dbReference type="Proteomes" id="UP000632774"/>
    </source>
</evidence>
<protein>
    <submittedName>
        <fullName evidence="1">DUF3822 family protein</fullName>
    </submittedName>
</protein>
<accession>A0ABR9XFX2</accession>
<reference evidence="1 2" key="1">
    <citation type="submission" date="2020-10" db="EMBL/GenBank/DDBJ databases">
        <title>Mucilaginibacter mali sp. nov., isolated from rhizosphere soil of apple orchard.</title>
        <authorList>
            <person name="Lee J.-S."/>
            <person name="Kim H.S."/>
            <person name="Kim J.-S."/>
        </authorList>
    </citation>
    <scope>NUCLEOTIDE SEQUENCE [LARGE SCALE GENOMIC DNA]</scope>
    <source>
        <strain evidence="1 2">KCTC 23157</strain>
    </source>
</reference>
<keyword evidence="2" id="KW-1185">Reference proteome</keyword>
<dbReference type="Gene3D" id="3.30.420.250">
    <property type="match status" value="1"/>
</dbReference>
<sequence>MSEYSFTYRNDSFSLAKAHDSVLYIKAGKTEFSLLIAEEGRVLAWKDKCSLTDLAEDEALGDILTAPFNKVVVGLIPDALTLVPSELVSDETTPAYARYLDVKAEDRVFAAKLDNENQIIYKLDHSVSDALAVRFNLQNTVPAYRGWLGIIAKNDPANTSIFIDVCCDQVTMANFSEGKVRFFNSFKISDVNDILYYALFVANQLAIEPDYASLIVSGNFSASDFQKLNEFFRIVKYSDLKVTDVPMGVPSHQVLSLAALA</sequence>
<dbReference type="InterPro" id="IPR024213">
    <property type="entry name" value="DUF3822"/>
</dbReference>
<evidence type="ECO:0000313" key="1">
    <source>
        <dbReference type="EMBL" id="MBE9666090.1"/>
    </source>
</evidence>
<dbReference type="Gene3D" id="3.30.420.260">
    <property type="match status" value="1"/>
</dbReference>
<name>A0ABR9XFX2_9SPHI</name>
<comment type="caution">
    <text evidence="1">The sequence shown here is derived from an EMBL/GenBank/DDBJ whole genome shotgun (WGS) entry which is preliminary data.</text>
</comment>
<dbReference type="Proteomes" id="UP000632774">
    <property type="component" value="Unassembled WGS sequence"/>
</dbReference>